<feature type="transmembrane region" description="Helical" evidence="7">
    <location>
        <begin position="329"/>
        <end position="351"/>
    </location>
</feature>
<feature type="transmembrane region" description="Helical" evidence="7">
    <location>
        <begin position="65"/>
        <end position="86"/>
    </location>
</feature>
<dbReference type="eggNOG" id="COG1226">
    <property type="taxonomic scope" value="Bacteria"/>
</dbReference>
<dbReference type="KEGG" id="cyt:cce_0091"/>
<evidence type="ECO:0000256" key="6">
    <source>
        <dbReference type="ARBA" id="ARBA00023136"/>
    </source>
</evidence>
<dbReference type="SUPFAM" id="SSF51735">
    <property type="entry name" value="NAD(P)-binding Rossmann-fold domains"/>
    <property type="match status" value="1"/>
</dbReference>
<dbReference type="Pfam" id="PF02254">
    <property type="entry name" value="TrkA_N"/>
    <property type="match status" value="1"/>
</dbReference>
<dbReference type="STRING" id="43989.cce_0091"/>
<dbReference type="GO" id="GO:0015297">
    <property type="term" value="F:antiporter activity"/>
    <property type="evidence" value="ECO:0007669"/>
    <property type="project" value="InterPro"/>
</dbReference>
<reference evidence="10 11" key="1">
    <citation type="journal article" date="2008" name="Proc. Natl. Acad. Sci. U.S.A.">
        <title>The genome of Cyanothece 51142, a unicellular diazotrophic cyanobacterium important in the marine nitrogen cycle.</title>
        <authorList>
            <person name="Welsh E.A."/>
            <person name="Liberton M."/>
            <person name="Stoeckel J."/>
            <person name="Loh T."/>
            <person name="Elvitigala T."/>
            <person name="Wang C."/>
            <person name="Wollam A."/>
            <person name="Fulton R.S."/>
            <person name="Clifton S.W."/>
            <person name="Jacobs J.M."/>
            <person name="Aurora R."/>
            <person name="Ghosh B.K."/>
            <person name="Sherman L.A."/>
            <person name="Smith R.D."/>
            <person name="Wilson R.K."/>
            <person name="Pakrasi H.B."/>
        </authorList>
    </citation>
    <scope>NUCLEOTIDE SEQUENCE [LARGE SCALE GENOMIC DNA]</scope>
    <source>
        <strain evidence="11">ATCC 51142 / BH68</strain>
    </source>
</reference>
<comment type="subcellular location">
    <subcellularLocation>
        <location evidence="1">Membrane</location>
        <topology evidence="1">Multi-pass membrane protein</topology>
    </subcellularLocation>
</comment>
<feature type="transmembrane region" description="Helical" evidence="7">
    <location>
        <begin position="304"/>
        <end position="323"/>
    </location>
</feature>
<proteinExistence type="inferred from homology"/>
<comment type="similarity">
    <text evidence="2">Belongs to the monovalent cation:proton antiporter 2 (CPA2) transporter (TC 2.A.37) family.</text>
</comment>
<dbReference type="Proteomes" id="UP000001203">
    <property type="component" value="Chromosome circular"/>
</dbReference>
<evidence type="ECO:0000313" key="11">
    <source>
        <dbReference type="Proteomes" id="UP000001203"/>
    </source>
</evidence>
<dbReference type="HOGENOM" id="CLU_005126_9_0_3"/>
<dbReference type="eggNOG" id="COG4651">
    <property type="taxonomic scope" value="Bacteria"/>
</dbReference>
<evidence type="ECO:0000256" key="7">
    <source>
        <dbReference type="SAM" id="Phobius"/>
    </source>
</evidence>
<dbReference type="PANTHER" id="PTHR42751:SF3">
    <property type="entry name" value="SODIUM_GLUTAMATE SYMPORTER"/>
    <property type="match status" value="1"/>
</dbReference>
<evidence type="ECO:0000256" key="5">
    <source>
        <dbReference type="ARBA" id="ARBA00022989"/>
    </source>
</evidence>
<evidence type="ECO:0000259" key="8">
    <source>
        <dbReference type="Pfam" id="PF00999"/>
    </source>
</evidence>
<dbReference type="InterPro" id="IPR038770">
    <property type="entry name" value="Na+/solute_symporter_sf"/>
</dbReference>
<feature type="transmembrane region" description="Helical" evidence="7">
    <location>
        <begin position="92"/>
        <end position="109"/>
    </location>
</feature>
<evidence type="ECO:0000259" key="9">
    <source>
        <dbReference type="Pfam" id="PF02254"/>
    </source>
</evidence>
<dbReference type="GO" id="GO:0006813">
    <property type="term" value="P:potassium ion transport"/>
    <property type="evidence" value="ECO:0007669"/>
    <property type="project" value="InterPro"/>
</dbReference>
<gene>
    <name evidence="10" type="ordered locus">cce_0091</name>
</gene>
<organism evidence="10 11">
    <name type="scientific">Crocosphaera subtropica (strain ATCC 51142 / BH68)</name>
    <name type="common">Cyanothece sp. (strain ATCC 51142)</name>
    <dbReference type="NCBI Taxonomy" id="43989"/>
    <lineage>
        <taxon>Bacteria</taxon>
        <taxon>Bacillati</taxon>
        <taxon>Cyanobacteriota</taxon>
        <taxon>Cyanophyceae</taxon>
        <taxon>Oscillatoriophycideae</taxon>
        <taxon>Chroococcales</taxon>
        <taxon>Aphanothecaceae</taxon>
        <taxon>Crocosphaera</taxon>
        <taxon>Crocosphaera subtropica</taxon>
    </lineage>
</organism>
<protein>
    <submittedName>
        <fullName evidence="10">Probable potassium efflux transporter</fullName>
    </submittedName>
</protein>
<feature type="transmembrane region" description="Helical" evidence="7">
    <location>
        <begin position="182"/>
        <end position="204"/>
    </location>
</feature>
<dbReference type="EMBL" id="CP000806">
    <property type="protein sequence ID" value="ACB49443.1"/>
    <property type="molecule type" value="Genomic_DNA"/>
</dbReference>
<evidence type="ECO:0000256" key="1">
    <source>
        <dbReference type="ARBA" id="ARBA00004141"/>
    </source>
</evidence>
<evidence type="ECO:0000256" key="2">
    <source>
        <dbReference type="ARBA" id="ARBA00005551"/>
    </source>
</evidence>
<feature type="transmembrane region" description="Helical" evidence="7">
    <location>
        <begin position="121"/>
        <end position="143"/>
    </location>
</feature>
<dbReference type="Gene3D" id="1.20.1530.20">
    <property type="match status" value="1"/>
</dbReference>
<sequence>MTISSPNRVIFLFPFSYNLILQLDSKGVSKEIIMFSFSSVFAEIACIMAIATAVGGLALWLRQPLIMAFIIVGILIGPAGLQIVSANEEVELLAELGIALLLFVVGLKLDPHEIQSVGPVAIIAGMGQIIITGILGDVIASFLGFDLISAFYIGLSLTFSSTIIVVKLLSDRQEIDALHGRIALGVLIVQDLVVVVAMILLTAFSEDSQQSLGQEIISVILKGGIFLLFIAFLTRYVLPKLLHVLANSTELLLIFAISWAIALAAVGDGLGFSKEVGAFVAGVSLASTTYRATIGARLVSLRDFLLLFFFINLGIHVNVSYLGSEIMSAVILSAFVLLGKPLMIMVLMSIIGYQKYTSTITSLSLSQISEFSLIIATLGLDLGHINENVLGLITLVGLITMGVSTYMIIDSHTIYEKLLPVVSHFNKLIPHSHQKLGDLDAEKVDRVDIILFGLGRYGGSLIKALQGSGLQVLGVDFNPELVRAWRNQGVLAFYGDAEDPEFAATLPLNKAKWVISTLPGQRIGLTLLHTLEYQKFQGKIAVTSHTEREMKILKSAGSDLVLLPFRDAAHEAARLLVSDLN</sequence>
<feature type="domain" description="RCK N-terminal" evidence="9">
    <location>
        <begin position="449"/>
        <end position="564"/>
    </location>
</feature>
<keyword evidence="3" id="KW-0813">Transport</keyword>
<dbReference type="Pfam" id="PF00999">
    <property type="entry name" value="Na_H_Exchanger"/>
    <property type="match status" value="1"/>
</dbReference>
<feature type="transmembrane region" description="Helical" evidence="7">
    <location>
        <begin position="32"/>
        <end position="58"/>
    </location>
</feature>
<dbReference type="PANTHER" id="PTHR42751">
    <property type="entry name" value="SODIUM/HYDROGEN EXCHANGER FAMILY/TRKA DOMAIN PROTEIN"/>
    <property type="match status" value="1"/>
</dbReference>
<dbReference type="GO" id="GO:0016020">
    <property type="term" value="C:membrane"/>
    <property type="evidence" value="ECO:0007669"/>
    <property type="project" value="UniProtKB-SubCell"/>
</dbReference>
<accession>B1WZ77</accession>
<keyword evidence="11" id="KW-1185">Reference proteome</keyword>
<keyword evidence="5 7" id="KW-1133">Transmembrane helix</keyword>
<dbReference type="InterPro" id="IPR006153">
    <property type="entry name" value="Cation/H_exchanger_TM"/>
</dbReference>
<evidence type="ECO:0000313" key="10">
    <source>
        <dbReference type="EMBL" id="ACB49443.1"/>
    </source>
</evidence>
<keyword evidence="6 7" id="KW-0472">Membrane</keyword>
<feature type="transmembrane region" description="Helical" evidence="7">
    <location>
        <begin position="216"/>
        <end position="238"/>
    </location>
</feature>
<dbReference type="InterPro" id="IPR036291">
    <property type="entry name" value="NAD(P)-bd_dom_sf"/>
</dbReference>
<keyword evidence="4 7" id="KW-0812">Transmembrane</keyword>
<dbReference type="OrthoDB" id="9793589at2"/>
<dbReference type="Gene3D" id="3.40.50.720">
    <property type="entry name" value="NAD(P)-binding Rossmann-like Domain"/>
    <property type="match status" value="1"/>
</dbReference>
<feature type="transmembrane region" description="Helical" evidence="7">
    <location>
        <begin position="389"/>
        <end position="409"/>
    </location>
</feature>
<dbReference type="AlphaFoldDB" id="B1WZ77"/>
<feature type="transmembrane region" description="Helical" evidence="7">
    <location>
        <begin position="250"/>
        <end position="270"/>
    </location>
</feature>
<dbReference type="InterPro" id="IPR003148">
    <property type="entry name" value="RCK_N"/>
</dbReference>
<feature type="domain" description="Cation/H+ exchanger transmembrane" evidence="8">
    <location>
        <begin position="52"/>
        <end position="406"/>
    </location>
</feature>
<evidence type="ECO:0000256" key="4">
    <source>
        <dbReference type="ARBA" id="ARBA00022692"/>
    </source>
</evidence>
<dbReference type="GO" id="GO:1902600">
    <property type="term" value="P:proton transmembrane transport"/>
    <property type="evidence" value="ECO:0007669"/>
    <property type="project" value="InterPro"/>
</dbReference>
<feature type="transmembrane region" description="Helical" evidence="7">
    <location>
        <begin position="149"/>
        <end position="170"/>
    </location>
</feature>
<name>B1WZ77_CROS5</name>
<evidence type="ECO:0000256" key="3">
    <source>
        <dbReference type="ARBA" id="ARBA00022448"/>
    </source>
</evidence>